<dbReference type="AlphaFoldDB" id="A0A4W3GCD5"/>
<dbReference type="FunFam" id="1.10.246.90:FF:000001">
    <property type="entry name" value="Nucleolar protein 56"/>
    <property type="match status" value="1"/>
</dbReference>
<keyword evidence="3" id="KW-0690">Ribosome biogenesis</keyword>
<dbReference type="GO" id="GO:0032040">
    <property type="term" value="C:small-subunit processome"/>
    <property type="evidence" value="ECO:0007669"/>
    <property type="project" value="InterPro"/>
</dbReference>
<evidence type="ECO:0000256" key="5">
    <source>
        <dbReference type="ARBA" id="ARBA00040742"/>
    </source>
</evidence>
<reference evidence="12" key="3">
    <citation type="journal article" date="2014" name="Nature">
        <title>Elephant shark genome provides unique insights into gnathostome evolution.</title>
        <authorList>
            <consortium name="International Elephant Shark Genome Sequencing Consortium"/>
            <person name="Venkatesh B."/>
            <person name="Lee A.P."/>
            <person name="Ravi V."/>
            <person name="Maurya A.K."/>
            <person name="Lian M.M."/>
            <person name="Swann J.B."/>
            <person name="Ohta Y."/>
            <person name="Flajnik M.F."/>
            <person name="Sutoh Y."/>
            <person name="Kasahara M."/>
            <person name="Hoon S."/>
            <person name="Gangu V."/>
            <person name="Roy S.W."/>
            <person name="Irimia M."/>
            <person name="Korzh V."/>
            <person name="Kondrychyn I."/>
            <person name="Lim Z.W."/>
            <person name="Tay B.H."/>
            <person name="Tohari S."/>
            <person name="Kong K.W."/>
            <person name="Ho S."/>
            <person name="Lorente-Galdos B."/>
            <person name="Quilez J."/>
            <person name="Marques-Bonet T."/>
            <person name="Raney B.J."/>
            <person name="Ingham P.W."/>
            <person name="Tay A."/>
            <person name="Hillier L.W."/>
            <person name="Minx P."/>
            <person name="Boehm T."/>
            <person name="Wilson R.K."/>
            <person name="Brenner S."/>
            <person name="Warren W.C."/>
        </authorList>
    </citation>
    <scope>NUCLEOTIDE SEQUENCE [LARGE SCALE GENOMIC DNA]</scope>
</reference>
<reference evidence="11" key="5">
    <citation type="submission" date="2025-09" db="UniProtKB">
        <authorList>
            <consortium name="Ensembl"/>
        </authorList>
    </citation>
    <scope>IDENTIFICATION</scope>
</reference>
<dbReference type="InterPro" id="IPR002687">
    <property type="entry name" value="Nop_dom"/>
</dbReference>
<comment type="similarity">
    <text evidence="2">Belongs to the NOP5/NOP56 family.</text>
</comment>
<dbReference type="STRING" id="7868.ENSCMIP00000000215"/>
<name>A0A4W3GCD5_CALMI</name>
<dbReference type="InterPro" id="IPR045056">
    <property type="entry name" value="Nop56/Nop58"/>
</dbReference>
<evidence type="ECO:0000256" key="3">
    <source>
        <dbReference type="ARBA" id="ARBA00022517"/>
    </source>
</evidence>
<organism evidence="11 12">
    <name type="scientific">Callorhinchus milii</name>
    <name type="common">Ghost shark</name>
    <dbReference type="NCBI Taxonomy" id="7868"/>
    <lineage>
        <taxon>Eukaryota</taxon>
        <taxon>Metazoa</taxon>
        <taxon>Chordata</taxon>
        <taxon>Craniata</taxon>
        <taxon>Vertebrata</taxon>
        <taxon>Chondrichthyes</taxon>
        <taxon>Holocephali</taxon>
        <taxon>Chimaeriformes</taxon>
        <taxon>Callorhinchidae</taxon>
        <taxon>Callorhinchus</taxon>
    </lineage>
</organism>
<dbReference type="Pfam" id="PF08156">
    <property type="entry name" value="NOP5NT"/>
    <property type="match status" value="1"/>
</dbReference>
<keyword evidence="12" id="KW-1185">Reference proteome</keyword>
<dbReference type="OMA" id="PDNYMFA"/>
<protein>
    <recommendedName>
        <fullName evidence="5">Nucleolar protein 56</fullName>
    </recommendedName>
    <alternativeName>
        <fullName evidence="6">Nucleolar protein 5A</fullName>
    </alternativeName>
</protein>
<dbReference type="GO" id="GO:0031428">
    <property type="term" value="C:box C/D methylation guide snoRNP complex"/>
    <property type="evidence" value="ECO:0007669"/>
    <property type="project" value="InterPro"/>
</dbReference>
<dbReference type="InterPro" id="IPR012974">
    <property type="entry name" value="NOP58/56_N"/>
</dbReference>
<dbReference type="InterPro" id="IPR036070">
    <property type="entry name" value="Nop_dom_sf"/>
</dbReference>
<evidence type="ECO:0000256" key="4">
    <source>
        <dbReference type="ARBA" id="ARBA00023242"/>
    </source>
</evidence>
<dbReference type="SUPFAM" id="SSF89124">
    <property type="entry name" value="Nop domain"/>
    <property type="match status" value="1"/>
</dbReference>
<comment type="function">
    <text evidence="7">Involved in the early to middle stages of 60S ribosomal subunit biogenesis. Required for the biogenesis of box C/D snoRNAs such U3, U8 and U14 snoRNAs. Part of the small subunit (SSU) processome, first precursor of the small eukaryotic ribosomal subunit. During the assembly of the SSU processome in the nucleolus, many ribosome biogenesis factors, an RNA chaperone and ribosomal proteins associate with the nascent pre-rRNA and work in concert to generate RNA folding, modifications, rearrangements and cleavage as well as targeted degradation of pre-ribosomal RNA by the RNA exosome. Core component of box C/D small nucleolar ribonucleoprotein (snoRNP) complexes that function in methylation of multiple sites on ribosomal RNAs (rRNAs) and messenger RNAs (mRNAs).</text>
</comment>
<evidence type="ECO:0000256" key="1">
    <source>
        <dbReference type="ARBA" id="ARBA00004604"/>
    </source>
</evidence>
<dbReference type="GO" id="GO:0030515">
    <property type="term" value="F:snoRNA binding"/>
    <property type="evidence" value="ECO:0007669"/>
    <property type="project" value="InterPro"/>
</dbReference>
<dbReference type="Ensembl" id="ENSCMIT00000000244.1">
    <property type="protein sequence ID" value="ENSCMIP00000000215.1"/>
    <property type="gene ID" value="ENSCMIG00000000164.1"/>
</dbReference>
<feature type="compositionally biased region" description="Basic residues" evidence="9">
    <location>
        <begin position="512"/>
        <end position="521"/>
    </location>
</feature>
<evidence type="ECO:0000259" key="10">
    <source>
        <dbReference type="PROSITE" id="PS51358"/>
    </source>
</evidence>
<proteinExistence type="inferred from homology"/>
<evidence type="ECO:0000256" key="9">
    <source>
        <dbReference type="SAM" id="MobiDB-lite"/>
    </source>
</evidence>
<dbReference type="GeneTree" id="ENSGT00940000153534"/>
<dbReference type="PROSITE" id="PS51358">
    <property type="entry name" value="NOP"/>
    <property type="match status" value="1"/>
</dbReference>
<accession>A0A4W3GCD5</accession>
<dbReference type="InParanoid" id="A0A4W3GCD5"/>
<dbReference type="Proteomes" id="UP000314986">
    <property type="component" value="Unassembled WGS sequence"/>
</dbReference>
<feature type="compositionally biased region" description="Basic residues" evidence="9">
    <location>
        <begin position="442"/>
        <end position="452"/>
    </location>
</feature>
<reference evidence="12" key="1">
    <citation type="journal article" date="2006" name="Science">
        <title>Ancient noncoding elements conserved in the human genome.</title>
        <authorList>
            <person name="Venkatesh B."/>
            <person name="Kirkness E.F."/>
            <person name="Loh Y.H."/>
            <person name="Halpern A.L."/>
            <person name="Lee A.P."/>
            <person name="Johnson J."/>
            <person name="Dandona N."/>
            <person name="Viswanathan L.D."/>
            <person name="Tay A."/>
            <person name="Venter J.C."/>
            <person name="Strausberg R.L."/>
            <person name="Brenner S."/>
        </authorList>
    </citation>
    <scope>NUCLEOTIDE SEQUENCE [LARGE SCALE GENOMIC DNA]</scope>
</reference>
<reference evidence="12" key="2">
    <citation type="journal article" date="2007" name="PLoS Biol.">
        <title>Survey sequencing and comparative analysis of the elephant shark (Callorhinchus milii) genome.</title>
        <authorList>
            <person name="Venkatesh B."/>
            <person name="Kirkness E.F."/>
            <person name="Loh Y.H."/>
            <person name="Halpern A.L."/>
            <person name="Lee A.P."/>
            <person name="Johnson J."/>
            <person name="Dandona N."/>
            <person name="Viswanathan L.D."/>
            <person name="Tay A."/>
            <person name="Venter J.C."/>
            <person name="Strausberg R.L."/>
            <person name="Brenner S."/>
        </authorList>
    </citation>
    <scope>NUCLEOTIDE SEQUENCE [LARGE SCALE GENOMIC DNA]</scope>
</reference>
<dbReference type="GO" id="GO:0042254">
    <property type="term" value="P:ribosome biogenesis"/>
    <property type="evidence" value="ECO:0007669"/>
    <property type="project" value="UniProtKB-KW"/>
</dbReference>
<dbReference type="FunFam" id="1.10.287.4070:FF:000002">
    <property type="entry name" value="Nucleolar protein 56"/>
    <property type="match status" value="1"/>
</dbReference>
<comment type="subunit">
    <text evidence="8">Part of a large pre-ribosomal ribonucleoprotein (RNP) complex, that consists of at least 62 ribosomal proteins, 45 nonribosomal proteins and both pre-rRNA and mature rRNA species. Within this complex directly interacts with TCOF1 in an RNA-independent manner. Core component of box C/D small nucleolar ribonucleoprotein (snoRNP) particles; the core proteins SNU13, NOP56, NOP58 and FBL or FBLL1 assemble stepwise onto the snoRNA. Interacts with NOP1 and NOP58. Interacts with NUFIP1, RUVBL1 and RUVBL2; RUVBL1:RUVBL2 seem to bridge the association of NOP56 with NUFIP1. Part of the small subunit (SSU) processome, composed of more than 70 proteins and the RNA chaperone small nucleolar RNA (snoRNA) U3. Interacts with NOP2 and FBL.</text>
</comment>
<dbReference type="SMART" id="SM00931">
    <property type="entry name" value="NOSIC"/>
    <property type="match status" value="1"/>
</dbReference>
<evidence type="ECO:0000313" key="11">
    <source>
        <dbReference type="Ensembl" id="ENSCMIP00000000215.1"/>
    </source>
</evidence>
<dbReference type="Gene3D" id="1.10.246.90">
    <property type="entry name" value="Nop domain"/>
    <property type="match status" value="1"/>
</dbReference>
<feature type="domain" description="Nop" evidence="10">
    <location>
        <begin position="294"/>
        <end position="412"/>
    </location>
</feature>
<sequence>MVLFHLLFEHASGYALLVVKEVEEISMLLPQVEECVQVIGKFNNIVKLVAFSPFKSAQSALDNMNAVSEGIVHEDLKLLLDTSLPASSKKRKVTLGVADTKLGAALQEDLGIQCQTGGVVVELLRGVRLHFHTLVQGLTAVSAAKAQLGLGHSYSRAKVKFNVNRVDNMIIQSISLLDQLDKDINTFSMRVREWYGYHFPELIKLVGDNHTYCRLARHIGNRKLLSEASLEGLEEIVMDSGKAQAILDASRSSMGMDISPIDLINIESFSRRVVSLAEYRQTLQEYLRSRMNQVAPNLAALIGEVVGARLISHAGSLTNLAKYPASTVQILGAEKALFRALKSKGNTPKYGLIYHSTFIGRAAPKNKGRISRYLANKCTIASRIDCFSELPSSVFGDKLKDQVEERMAFYETGEPPRKNIDVMKEAMSEAEALTELRRKMVKKEKKRKKKEKRKLEAATEGIQNCEEDGEQVKMEENGVLVPEATPSKKRKKHSVTTVSPEPLTPMEAVSEKKKKKKVKSQ</sequence>
<keyword evidence="4" id="KW-0539">Nucleus</keyword>
<comment type="subcellular location">
    <subcellularLocation>
        <location evidence="1">Nucleus</location>
        <location evidence="1">Nucleolus</location>
    </subcellularLocation>
</comment>
<evidence type="ECO:0000256" key="8">
    <source>
        <dbReference type="ARBA" id="ARBA00064370"/>
    </source>
</evidence>
<dbReference type="Pfam" id="PF01798">
    <property type="entry name" value="Nop"/>
    <property type="match status" value="1"/>
</dbReference>
<dbReference type="InterPro" id="IPR042239">
    <property type="entry name" value="Nop_C"/>
</dbReference>
<evidence type="ECO:0000313" key="12">
    <source>
        <dbReference type="Proteomes" id="UP000314986"/>
    </source>
</evidence>
<reference evidence="11" key="4">
    <citation type="submission" date="2025-08" db="UniProtKB">
        <authorList>
            <consortium name="Ensembl"/>
        </authorList>
    </citation>
    <scope>IDENTIFICATION</scope>
</reference>
<dbReference type="PANTHER" id="PTHR10894:SF0">
    <property type="entry name" value="NUCLEOLAR PROTEIN 56"/>
    <property type="match status" value="1"/>
</dbReference>
<evidence type="ECO:0000256" key="6">
    <source>
        <dbReference type="ARBA" id="ARBA00041388"/>
    </source>
</evidence>
<evidence type="ECO:0000256" key="2">
    <source>
        <dbReference type="ARBA" id="ARBA00009211"/>
    </source>
</evidence>
<dbReference type="PANTHER" id="PTHR10894">
    <property type="entry name" value="NUCLEOLAR PROTEIN 5 NUCLEOLAR PROTEIN NOP5 NOP58"/>
    <property type="match status" value="1"/>
</dbReference>
<evidence type="ECO:0000256" key="7">
    <source>
        <dbReference type="ARBA" id="ARBA00053627"/>
    </source>
</evidence>
<dbReference type="Gene3D" id="1.10.287.4070">
    <property type="match status" value="1"/>
</dbReference>
<feature type="region of interest" description="Disordered" evidence="9">
    <location>
        <begin position="442"/>
        <end position="521"/>
    </location>
</feature>
<dbReference type="InterPro" id="IPR012976">
    <property type="entry name" value="NOSIC"/>
</dbReference>